<dbReference type="AlphaFoldDB" id="A0A1G8KR04"/>
<keyword evidence="1" id="KW-0812">Transmembrane</keyword>
<keyword evidence="1" id="KW-1133">Transmembrane helix</keyword>
<evidence type="ECO:0000313" key="4">
    <source>
        <dbReference type="Proteomes" id="UP000199340"/>
    </source>
</evidence>
<dbReference type="EMBL" id="FNEB01000003">
    <property type="protein sequence ID" value="SDI45905.1"/>
    <property type="molecule type" value="Genomic_DNA"/>
</dbReference>
<feature type="chain" id="PRO_5011661066" evidence="2">
    <location>
        <begin position="24"/>
        <end position="199"/>
    </location>
</feature>
<keyword evidence="1" id="KW-0472">Membrane</keyword>
<feature type="transmembrane region" description="Helical" evidence="1">
    <location>
        <begin position="170"/>
        <end position="191"/>
    </location>
</feature>
<dbReference type="InterPro" id="IPR022472">
    <property type="entry name" value="VPLPA-CTERM"/>
</dbReference>
<reference evidence="3 4" key="1">
    <citation type="submission" date="2016-10" db="EMBL/GenBank/DDBJ databases">
        <authorList>
            <person name="de Groot N.N."/>
        </authorList>
    </citation>
    <scope>NUCLEOTIDE SEQUENCE [LARGE SCALE GENOMIC DNA]</scope>
    <source>
        <strain evidence="3 4">DSM 28010</strain>
    </source>
</reference>
<keyword evidence="2" id="KW-0732">Signal</keyword>
<evidence type="ECO:0000256" key="1">
    <source>
        <dbReference type="SAM" id="Phobius"/>
    </source>
</evidence>
<accession>A0A1G8KR04</accession>
<organism evidence="3 4">
    <name type="scientific">Lutimaribacter saemankumensis</name>
    <dbReference type="NCBI Taxonomy" id="490829"/>
    <lineage>
        <taxon>Bacteria</taxon>
        <taxon>Pseudomonadati</taxon>
        <taxon>Pseudomonadota</taxon>
        <taxon>Alphaproteobacteria</taxon>
        <taxon>Rhodobacterales</taxon>
        <taxon>Roseobacteraceae</taxon>
        <taxon>Lutimaribacter</taxon>
    </lineage>
</organism>
<sequence length="199" mass="21670">MKRLNRVLAFVAAPFFLASAGSAAVIDFSSVDEFHGSYNLVKRIDDVSFSFGVGGDFPDGFYWNGGNVHNWYGEQGEYFEFDNTAYLQSIDIGGGCCTKPQTLTMSLFDASYALISETTFSYPASMTTINFGVSGVKKVEFNFTGGAKVYNTGRDHAWYTLDNIAYTPAAVVPLPAGAPLLLTGIAGFAWLRRRKAKKA</sequence>
<protein>
    <submittedName>
        <fullName evidence="3">VPLPA-CTERM protein sorting domain-containing protein</fullName>
    </submittedName>
</protein>
<dbReference type="Proteomes" id="UP000199340">
    <property type="component" value="Unassembled WGS sequence"/>
</dbReference>
<proteinExistence type="predicted"/>
<gene>
    <name evidence="3" type="ORF">SAMN05421850_1034</name>
</gene>
<dbReference type="NCBIfam" id="TIGR03370">
    <property type="entry name" value="VPLPA-CTERM"/>
    <property type="match status" value="1"/>
</dbReference>
<keyword evidence="4" id="KW-1185">Reference proteome</keyword>
<dbReference type="RefSeq" id="WP_175491422.1">
    <property type="nucleotide sequence ID" value="NZ_FNEB01000003.1"/>
</dbReference>
<feature type="signal peptide" evidence="2">
    <location>
        <begin position="1"/>
        <end position="23"/>
    </location>
</feature>
<evidence type="ECO:0000313" key="3">
    <source>
        <dbReference type="EMBL" id="SDI45905.1"/>
    </source>
</evidence>
<evidence type="ECO:0000256" key="2">
    <source>
        <dbReference type="SAM" id="SignalP"/>
    </source>
</evidence>
<name>A0A1G8KR04_9RHOB</name>